<dbReference type="SUPFAM" id="SSF111369">
    <property type="entry name" value="HlyD-like secretion proteins"/>
    <property type="match status" value="1"/>
</dbReference>
<evidence type="ECO:0000259" key="2">
    <source>
        <dbReference type="Pfam" id="PF25917"/>
    </source>
</evidence>
<dbReference type="Pfam" id="PF25917">
    <property type="entry name" value="BSH_RND"/>
    <property type="match status" value="1"/>
</dbReference>
<dbReference type="RefSeq" id="WP_069189713.1">
    <property type="nucleotide sequence ID" value="NZ_FLYE01000045.1"/>
</dbReference>
<reference evidence="4 5" key="1">
    <citation type="submission" date="2016-07" db="EMBL/GenBank/DDBJ databases">
        <authorList>
            <person name="Lefevre C.T."/>
        </authorList>
    </citation>
    <scope>NUCLEOTIDE SEQUENCE [LARGE SCALE GENOMIC DNA]</scope>
    <source>
        <strain evidence="4">PR1</strain>
    </source>
</reference>
<name>A0A1C3RK70_9PROT</name>
<dbReference type="Pfam" id="PF25954">
    <property type="entry name" value="Beta-barrel_RND_2"/>
    <property type="match status" value="1"/>
</dbReference>
<dbReference type="Gene3D" id="1.10.287.470">
    <property type="entry name" value="Helix hairpin bin"/>
    <property type="match status" value="1"/>
</dbReference>
<dbReference type="PANTHER" id="PTHR30469:SF29">
    <property type="entry name" value="BLR2860 PROTEIN"/>
    <property type="match status" value="1"/>
</dbReference>
<proteinExistence type="inferred from homology"/>
<comment type="similarity">
    <text evidence="1">Belongs to the membrane fusion protein (MFP) (TC 8.A.1) family.</text>
</comment>
<sequence length="366" mass="40142">MTLPKNKSILIALVIAAAITLWLLSGIFKSDEPVVSQSVISNQEQKLVKVLIATKKAVEHANVITIYGQTDANRTVELKAQTSGQIKEVLIEKGSLVKKGDIIARLKMDDRQRRLKSAQSSVRHRQLEFEASRKLSQKSYRSQTKLAEAESLLHAAKAELKIAELDIQHIALRAPFDGKLEDKTIEVGNYVGVGDMVAKFIDLSPIIITAEVPENAISTVKEGQIASAVLTDGRTIDGIIRFVASTSDKTTRTYRVEMEAENPQHDIPVGQTAKLRLKVGTHAAYLLSPSILTLSDQGVIGVKTLNETDEVQFNPVQLLEDTQDGVWVSGLAQSARIILRGQEYVKAGQKVIAMEEDNDATKAQDE</sequence>
<evidence type="ECO:0000259" key="3">
    <source>
        <dbReference type="Pfam" id="PF25954"/>
    </source>
</evidence>
<dbReference type="Gene3D" id="2.40.30.170">
    <property type="match status" value="1"/>
</dbReference>
<dbReference type="AlphaFoldDB" id="A0A1C3RK70"/>
<dbReference type="Gene3D" id="2.40.420.20">
    <property type="match status" value="1"/>
</dbReference>
<protein>
    <submittedName>
        <fullName evidence="4">Putative RND family efflux transporter MFP subunit</fullName>
    </submittedName>
</protein>
<evidence type="ECO:0000313" key="4">
    <source>
        <dbReference type="EMBL" id="SCA57710.1"/>
    </source>
</evidence>
<dbReference type="EMBL" id="FLYE01000045">
    <property type="protein sequence ID" value="SCA57710.1"/>
    <property type="molecule type" value="Genomic_DNA"/>
</dbReference>
<feature type="domain" description="CusB-like beta-barrel" evidence="3">
    <location>
        <begin position="208"/>
        <end position="278"/>
    </location>
</feature>
<dbReference type="STRING" id="1867952.MTBPR1_60223"/>
<dbReference type="NCBIfam" id="TIGR01730">
    <property type="entry name" value="RND_mfp"/>
    <property type="match status" value="1"/>
</dbReference>
<gene>
    <name evidence="4" type="ORF">MTBPR1_60223</name>
</gene>
<dbReference type="PANTHER" id="PTHR30469">
    <property type="entry name" value="MULTIDRUG RESISTANCE PROTEIN MDTA"/>
    <property type="match status" value="1"/>
</dbReference>
<dbReference type="InterPro" id="IPR006143">
    <property type="entry name" value="RND_pump_MFP"/>
</dbReference>
<accession>A0A1C3RK70</accession>
<dbReference type="InterPro" id="IPR058792">
    <property type="entry name" value="Beta-barrel_RND_2"/>
</dbReference>
<evidence type="ECO:0000256" key="1">
    <source>
        <dbReference type="ARBA" id="ARBA00009477"/>
    </source>
</evidence>
<evidence type="ECO:0000313" key="5">
    <source>
        <dbReference type="Proteomes" id="UP000231658"/>
    </source>
</evidence>
<dbReference type="Proteomes" id="UP000231658">
    <property type="component" value="Unassembled WGS sequence"/>
</dbReference>
<feature type="domain" description="Multidrug resistance protein MdtA-like barrel-sandwich hybrid" evidence="2">
    <location>
        <begin position="74"/>
        <end position="196"/>
    </location>
</feature>
<dbReference type="Gene3D" id="2.40.50.100">
    <property type="match status" value="1"/>
</dbReference>
<dbReference type="OrthoDB" id="9806939at2"/>
<dbReference type="GO" id="GO:1990281">
    <property type="term" value="C:efflux pump complex"/>
    <property type="evidence" value="ECO:0007669"/>
    <property type="project" value="TreeGrafter"/>
</dbReference>
<keyword evidence="5" id="KW-1185">Reference proteome</keyword>
<dbReference type="InterPro" id="IPR058625">
    <property type="entry name" value="MdtA-like_BSH"/>
</dbReference>
<dbReference type="GO" id="GO:0015562">
    <property type="term" value="F:efflux transmembrane transporter activity"/>
    <property type="evidence" value="ECO:0007669"/>
    <property type="project" value="TreeGrafter"/>
</dbReference>
<organism evidence="4 5">
    <name type="scientific">Candidatus Terasakiella magnetica</name>
    <dbReference type="NCBI Taxonomy" id="1867952"/>
    <lineage>
        <taxon>Bacteria</taxon>
        <taxon>Pseudomonadati</taxon>
        <taxon>Pseudomonadota</taxon>
        <taxon>Alphaproteobacteria</taxon>
        <taxon>Rhodospirillales</taxon>
        <taxon>Terasakiellaceae</taxon>
        <taxon>Terasakiella</taxon>
    </lineage>
</organism>